<gene>
    <name evidence="1" type="ORF">METZ01_LOCUS24498</name>
</gene>
<name>A0A381PYC4_9ZZZZ</name>
<sequence>MARMAKKVKEISHEEISDAMSRFLKKGGVIDKIEYNDNGFLLSNDLALDDSYTEASDTVMSQLHMDFEPETRI</sequence>
<dbReference type="EMBL" id="UINC01001127">
    <property type="protein sequence ID" value="SUZ71644.1"/>
    <property type="molecule type" value="Genomic_DNA"/>
</dbReference>
<proteinExistence type="predicted"/>
<organism evidence="1">
    <name type="scientific">marine metagenome</name>
    <dbReference type="NCBI Taxonomy" id="408172"/>
    <lineage>
        <taxon>unclassified sequences</taxon>
        <taxon>metagenomes</taxon>
        <taxon>ecological metagenomes</taxon>
    </lineage>
</organism>
<dbReference type="AlphaFoldDB" id="A0A381PYC4"/>
<protein>
    <submittedName>
        <fullName evidence="1">Uncharacterized protein</fullName>
    </submittedName>
</protein>
<evidence type="ECO:0000313" key="1">
    <source>
        <dbReference type="EMBL" id="SUZ71644.1"/>
    </source>
</evidence>
<accession>A0A381PYC4</accession>
<reference evidence="1" key="1">
    <citation type="submission" date="2018-05" db="EMBL/GenBank/DDBJ databases">
        <authorList>
            <person name="Lanie J.A."/>
            <person name="Ng W.-L."/>
            <person name="Kazmierczak K.M."/>
            <person name="Andrzejewski T.M."/>
            <person name="Davidsen T.M."/>
            <person name="Wayne K.J."/>
            <person name="Tettelin H."/>
            <person name="Glass J.I."/>
            <person name="Rusch D."/>
            <person name="Podicherti R."/>
            <person name="Tsui H.-C.T."/>
            <person name="Winkler M.E."/>
        </authorList>
    </citation>
    <scope>NUCLEOTIDE SEQUENCE</scope>
</reference>